<dbReference type="NCBIfam" id="TIGR00026">
    <property type="entry name" value="hi_GC_TIGR00026"/>
    <property type="match status" value="1"/>
</dbReference>
<dbReference type="RefSeq" id="WP_060591169.1">
    <property type="nucleotide sequence ID" value="NZ_CP031418.1"/>
</dbReference>
<evidence type="ECO:0000313" key="1">
    <source>
        <dbReference type="EMBL" id="CRY75366.1"/>
    </source>
</evidence>
<dbReference type="AlphaFoldDB" id="A0A0H5NZ25"/>
<sequence length="163" mass="17620">MKVLIVLAVLIVAIPLLALATLLIGLRYRIAPIVDTVRRFNKKVTNRRVLRDAGTAGSPRALIRHVGRRSGRTYDTPVDVIPTDTGYVVALPYGTRADWLRNVLAAGSATVVTDGATVPVDQPALVPTAAVAAHLSPGTRLTLRLFRVDRCLQVRRAPVRESA</sequence>
<dbReference type="KEGG" id="nfr:ERS450000_01292"/>
<organism evidence="1 2">
    <name type="scientific">Nocardia farcinica</name>
    <dbReference type="NCBI Taxonomy" id="37329"/>
    <lineage>
        <taxon>Bacteria</taxon>
        <taxon>Bacillati</taxon>
        <taxon>Actinomycetota</taxon>
        <taxon>Actinomycetes</taxon>
        <taxon>Mycobacteriales</taxon>
        <taxon>Nocardiaceae</taxon>
        <taxon>Nocardia</taxon>
    </lineage>
</organism>
<dbReference type="GO" id="GO:0016491">
    <property type="term" value="F:oxidoreductase activity"/>
    <property type="evidence" value="ECO:0007669"/>
    <property type="project" value="InterPro"/>
</dbReference>
<protein>
    <submittedName>
        <fullName evidence="1">Deazaflavin-dependent oxidoreductase, nitroreductase family</fullName>
    </submittedName>
</protein>
<dbReference type="InterPro" id="IPR012349">
    <property type="entry name" value="Split_barrel_FMN-bd"/>
</dbReference>
<dbReference type="Proteomes" id="UP000057820">
    <property type="component" value="Chromosome 1"/>
</dbReference>
<dbReference type="EMBL" id="LN868938">
    <property type="protein sequence ID" value="CRY75366.1"/>
    <property type="molecule type" value="Genomic_DNA"/>
</dbReference>
<reference evidence="2" key="1">
    <citation type="submission" date="2015-03" db="EMBL/GenBank/DDBJ databases">
        <authorList>
            <consortium name="Pathogen Informatics"/>
        </authorList>
    </citation>
    <scope>NUCLEOTIDE SEQUENCE [LARGE SCALE GENOMIC DNA]</scope>
    <source>
        <strain evidence="2">NCTC11134</strain>
    </source>
</reference>
<dbReference type="Gene3D" id="2.30.110.10">
    <property type="entry name" value="Electron Transport, Fmn-binding Protein, Chain A"/>
    <property type="match status" value="1"/>
</dbReference>
<proteinExistence type="predicted"/>
<gene>
    <name evidence="1" type="ORF">ERS450000_01292</name>
</gene>
<dbReference type="InterPro" id="IPR004378">
    <property type="entry name" value="F420H2_quin_Rdtase"/>
</dbReference>
<name>A0A0H5NZ25_NOCFR</name>
<evidence type="ECO:0000313" key="2">
    <source>
        <dbReference type="Proteomes" id="UP000057820"/>
    </source>
</evidence>
<accession>A0A0H5NZ25</accession>